<reference evidence="1 2" key="1">
    <citation type="submission" date="2020-09" db="EMBL/GenBank/DDBJ databases">
        <title>Dyella sp. 7MK23 isolated from forest soil.</title>
        <authorList>
            <person name="Fu J."/>
        </authorList>
    </citation>
    <scope>NUCLEOTIDE SEQUENCE [LARGE SCALE GENOMIC DNA]</scope>
    <source>
        <strain evidence="1 2">7MK23</strain>
    </source>
</reference>
<dbReference type="Proteomes" id="UP000651010">
    <property type="component" value="Unassembled WGS sequence"/>
</dbReference>
<evidence type="ECO:0000313" key="1">
    <source>
        <dbReference type="EMBL" id="MBE1162127.1"/>
    </source>
</evidence>
<protein>
    <recommendedName>
        <fullName evidence="3">Apea-like HEPN domain-containing protein</fullName>
    </recommendedName>
</protein>
<evidence type="ECO:0000313" key="2">
    <source>
        <dbReference type="Proteomes" id="UP000651010"/>
    </source>
</evidence>
<organism evidence="1 2">
    <name type="scientific">Dyella acidiphila</name>
    <dbReference type="NCBI Taxonomy" id="2775866"/>
    <lineage>
        <taxon>Bacteria</taxon>
        <taxon>Pseudomonadati</taxon>
        <taxon>Pseudomonadota</taxon>
        <taxon>Gammaproteobacteria</taxon>
        <taxon>Lysobacterales</taxon>
        <taxon>Rhodanobacteraceae</taxon>
        <taxon>Dyella</taxon>
    </lineage>
</organism>
<name>A0ABR9GDM8_9GAMM</name>
<sequence length="430" mass="47953">MDTSDIYLSLSGTELRFSSQSEELAAEYILQRSRHVWAVTDTHPYIAIDEEKLRSEMVGVDTFVLLTDATLFQNISQRDLRSRLVSALVGPGVTASPSSSNDIIVEGQANPKAHLLCRANRLLHLGTHPFAAMGTRYVAVDPNRIFQRSIGKLVGGKWGAEPDSNLYNFKRLAELVHRFHHVRLGQTPSRDSDLHSQLLDEIFIENAAVLAVIEYHHANSSDVGPKYDYEASEQTRYGRLVHNQRGEPLIETSFALLHYEKALHEFDALKRAKANGELEGKFMHGIYCVIAIAACVEAVANRLKFEVTGQHPIRQESGDAVGRINFAARELASTRNQSFNGLGGRQPEFKSLDRVRVLRNSFMHATEEGAPVDSTALTSVLLKSVDEDACRVLLRDLRLAVAFVYDQLPWIVRPINTAPHVKLLNGLEVP</sequence>
<comment type="caution">
    <text evidence="1">The sequence shown here is derived from an EMBL/GenBank/DDBJ whole genome shotgun (WGS) entry which is preliminary data.</text>
</comment>
<dbReference type="RefSeq" id="WP_192556971.1">
    <property type="nucleotide sequence ID" value="NZ_JACZZA010000012.1"/>
</dbReference>
<accession>A0ABR9GDM8</accession>
<dbReference type="EMBL" id="JACZZA010000012">
    <property type="protein sequence ID" value="MBE1162127.1"/>
    <property type="molecule type" value="Genomic_DNA"/>
</dbReference>
<evidence type="ECO:0008006" key="3">
    <source>
        <dbReference type="Google" id="ProtNLM"/>
    </source>
</evidence>
<proteinExistence type="predicted"/>
<gene>
    <name evidence="1" type="ORF">IGX34_17215</name>
</gene>
<keyword evidence="2" id="KW-1185">Reference proteome</keyword>